<name>A0A6N7X108_9FIRM</name>
<evidence type="ECO:0000313" key="6">
    <source>
        <dbReference type="EMBL" id="MST61801.1"/>
    </source>
</evidence>
<dbReference type="CDD" id="cd00002">
    <property type="entry name" value="YbaK_deacylase"/>
    <property type="match status" value="1"/>
</dbReference>
<evidence type="ECO:0000313" key="7">
    <source>
        <dbReference type="Proteomes" id="UP000440713"/>
    </source>
</evidence>
<dbReference type="GO" id="GO:0002161">
    <property type="term" value="F:aminoacyl-tRNA deacylase activity"/>
    <property type="evidence" value="ECO:0007669"/>
    <property type="project" value="InterPro"/>
</dbReference>
<dbReference type="Gene3D" id="3.90.960.10">
    <property type="entry name" value="YbaK/aminoacyl-tRNA synthetase-associated domain"/>
    <property type="match status" value="1"/>
</dbReference>
<dbReference type="InterPro" id="IPR007214">
    <property type="entry name" value="YbaK/aa-tRNA-synth-assoc-dom"/>
</dbReference>
<organism evidence="6 7">
    <name type="scientific">Peptostreptococcus porci</name>
    <dbReference type="NCBI Taxonomy" id="2652282"/>
    <lineage>
        <taxon>Bacteria</taxon>
        <taxon>Bacillati</taxon>
        <taxon>Bacillota</taxon>
        <taxon>Clostridia</taxon>
        <taxon>Peptostreptococcales</taxon>
        <taxon>Peptostreptococcaceae</taxon>
        <taxon>Peptostreptococcus</taxon>
    </lineage>
</organism>
<dbReference type="PIRSF" id="PIRSF006181">
    <property type="entry name" value="EbsC_YbaK"/>
    <property type="match status" value="1"/>
</dbReference>
<proteinExistence type="inferred from homology"/>
<evidence type="ECO:0000256" key="1">
    <source>
        <dbReference type="ARBA" id="ARBA00009798"/>
    </source>
</evidence>
<keyword evidence="2 4" id="KW-0648">Protein biosynthesis</keyword>
<dbReference type="PANTHER" id="PTHR30411:SF0">
    <property type="entry name" value="CYS-TRNA(PRO)_CYS-TRNA(CYS) DEACYLASE YBAK"/>
    <property type="match status" value="1"/>
</dbReference>
<evidence type="ECO:0000256" key="3">
    <source>
        <dbReference type="ARBA" id="ARBA00023239"/>
    </source>
</evidence>
<dbReference type="NCBIfam" id="TIGR00011">
    <property type="entry name" value="YbaK_EbsC"/>
    <property type="match status" value="1"/>
</dbReference>
<dbReference type="Pfam" id="PF04073">
    <property type="entry name" value="tRNA_edit"/>
    <property type="match status" value="1"/>
</dbReference>
<evidence type="ECO:0000259" key="5">
    <source>
        <dbReference type="Pfam" id="PF04073"/>
    </source>
</evidence>
<comment type="caution">
    <text evidence="6">The sequence shown here is derived from an EMBL/GenBank/DDBJ whole genome shotgun (WGS) entry which is preliminary data.</text>
</comment>
<dbReference type="RefSeq" id="WP_154537181.1">
    <property type="nucleotide sequence ID" value="NZ_VUNE01000001.1"/>
</dbReference>
<protein>
    <recommendedName>
        <fullName evidence="4">Cys-tRNA(Pro)/Cys-tRNA(Cys) deacylase</fullName>
        <ecNumber evidence="4">4.2.-.-</ecNumber>
    </recommendedName>
</protein>
<evidence type="ECO:0000256" key="2">
    <source>
        <dbReference type="ARBA" id="ARBA00022917"/>
    </source>
</evidence>
<dbReference type="InterPro" id="IPR036754">
    <property type="entry name" value="YbaK/aa-tRNA-synt-asso_dom_sf"/>
</dbReference>
<comment type="similarity">
    <text evidence="1 4">Belongs to the prolyl-tRNA editing family. YbaK/EbsC subfamily.</text>
</comment>
<dbReference type="GO" id="GO:0006412">
    <property type="term" value="P:translation"/>
    <property type="evidence" value="ECO:0007669"/>
    <property type="project" value="UniProtKB-KW"/>
</dbReference>
<sequence length="161" mass="17770">MSKKIAKTNVMRILDSIKVKYNQYSYPVIDGHVDGISVANHIGKDCSVVFKTLVVQGHSKSFYVFVIPVAENLDLKKASRSCGEKNIEMIHVKDINKVTGYIRGGCSPIGMKKQYKTFIDESARNIDKIIVSAGKIGYQVELSVEDLIMATGASLSDIVVR</sequence>
<dbReference type="EC" id="4.2.-.-" evidence="4"/>
<keyword evidence="3 4" id="KW-0456">Lyase</keyword>
<evidence type="ECO:0000256" key="4">
    <source>
        <dbReference type="PIRNR" id="PIRNR006181"/>
    </source>
</evidence>
<dbReference type="SUPFAM" id="SSF55826">
    <property type="entry name" value="YbaK/ProRS associated domain"/>
    <property type="match status" value="1"/>
</dbReference>
<accession>A0A6N7X108</accession>
<dbReference type="PANTHER" id="PTHR30411">
    <property type="entry name" value="CYTOPLASMIC PROTEIN"/>
    <property type="match status" value="1"/>
</dbReference>
<dbReference type="GO" id="GO:0016829">
    <property type="term" value="F:lyase activity"/>
    <property type="evidence" value="ECO:0007669"/>
    <property type="project" value="UniProtKB-KW"/>
</dbReference>
<reference evidence="6 7" key="1">
    <citation type="submission" date="2019-08" db="EMBL/GenBank/DDBJ databases">
        <title>In-depth cultivation of the pig gut microbiome towards novel bacterial diversity and tailored functional studies.</title>
        <authorList>
            <person name="Wylensek D."/>
            <person name="Hitch T.C.A."/>
            <person name="Clavel T."/>
        </authorList>
    </citation>
    <scope>NUCLEOTIDE SEQUENCE [LARGE SCALE GENOMIC DNA]</scope>
    <source>
        <strain evidence="6 7">WCA-SAB-591-4A-A</strain>
    </source>
</reference>
<dbReference type="EMBL" id="VUNE01000001">
    <property type="protein sequence ID" value="MST61801.1"/>
    <property type="molecule type" value="Genomic_DNA"/>
</dbReference>
<dbReference type="InterPro" id="IPR004369">
    <property type="entry name" value="Prolyl-tRNA_editing_YbaK/EbsC"/>
</dbReference>
<keyword evidence="7" id="KW-1185">Reference proteome</keyword>
<dbReference type="Proteomes" id="UP000440713">
    <property type="component" value="Unassembled WGS sequence"/>
</dbReference>
<feature type="domain" description="YbaK/aminoacyl-tRNA synthetase-associated" evidence="5">
    <location>
        <begin position="38"/>
        <end position="148"/>
    </location>
</feature>
<gene>
    <name evidence="6" type="primary">ybaK</name>
    <name evidence="6" type="ORF">FYJ71_02280</name>
</gene>
<dbReference type="AlphaFoldDB" id="A0A6N7X108"/>